<evidence type="ECO:0000313" key="3">
    <source>
        <dbReference type="Proteomes" id="UP000190312"/>
    </source>
</evidence>
<accession>A0A1S9D4M8</accession>
<reference evidence="2 3" key="1">
    <citation type="submission" date="2016-10" db="EMBL/GenBank/DDBJ databases">
        <title>Genome sequencing of Aspergillus oryzae BCC7051.</title>
        <authorList>
            <person name="Thammarongtham C."/>
            <person name="Vorapreeda T."/>
            <person name="Nookaew I."/>
            <person name="Srisuk T."/>
            <person name="Land M."/>
            <person name="Jeennor S."/>
            <person name="Laoteng K."/>
        </authorList>
    </citation>
    <scope>NUCLEOTIDE SEQUENCE [LARGE SCALE GENOMIC DNA]</scope>
    <source>
        <strain evidence="2 3">BCC7051</strain>
    </source>
</reference>
<proteinExistence type="predicted"/>
<dbReference type="Proteomes" id="UP000190312">
    <property type="component" value="Unassembled WGS sequence"/>
</dbReference>
<gene>
    <name evidence="2" type="ORF">OAory_01095370</name>
</gene>
<protein>
    <submittedName>
        <fullName evidence="2">Uncharacterized protein</fullName>
    </submittedName>
</protein>
<evidence type="ECO:0000256" key="1">
    <source>
        <dbReference type="SAM" id="MobiDB-lite"/>
    </source>
</evidence>
<organism evidence="2 3">
    <name type="scientific">Aspergillus oryzae</name>
    <name type="common">Yellow koji mold</name>
    <dbReference type="NCBI Taxonomy" id="5062"/>
    <lineage>
        <taxon>Eukaryota</taxon>
        <taxon>Fungi</taxon>
        <taxon>Dikarya</taxon>
        <taxon>Ascomycota</taxon>
        <taxon>Pezizomycotina</taxon>
        <taxon>Eurotiomycetes</taxon>
        <taxon>Eurotiomycetidae</taxon>
        <taxon>Eurotiales</taxon>
        <taxon>Aspergillaceae</taxon>
        <taxon>Aspergillus</taxon>
        <taxon>Aspergillus subgen. Circumdati</taxon>
    </lineage>
</organism>
<feature type="region of interest" description="Disordered" evidence="1">
    <location>
        <begin position="128"/>
        <end position="158"/>
    </location>
</feature>
<comment type="caution">
    <text evidence="2">The sequence shown here is derived from an EMBL/GenBank/DDBJ whole genome shotgun (WGS) entry which is preliminary data.</text>
</comment>
<evidence type="ECO:0000313" key="2">
    <source>
        <dbReference type="EMBL" id="OOO03896.1"/>
    </source>
</evidence>
<name>A0A1S9D4M8_ASPOZ</name>
<sequence length="416" mass="46291">MLTTSDSPWILTKKALVSRSNVEDFCSVELIRIAHDENTRQGSISITIKTRIANQNSIPRKLTLNIPPESVKNCGFARRSSDELCSARFIHIVPGGAASVSDVSTISLELKKVGTVVCPSETEYIRPANHGDTTFDTFPMDSTTEPDTPSTLPPSPSIHPTHFTPAFSLTSLERKPSRLSDGEAREVIHRWGYGHLLAKPNDVDSDLPSEPDKVGFTKLKLIKGRDLEPHIDNVVRRYLPNIVDDIVERARDQISDECKANEAEFRERVEDGNSEVRIMADQCIEEIEEAVQRHIHGLDEQVQQYMNDIEEKGIETMEKMPSTGPMLLPGPRLVASQALVMSWAVMPGAAPSSLPRDQCRGLASNRKYGRAVNFILYDLRIRATTAGDLIEDVVWINMKAVDRKVKKAKTGSLRKG</sequence>
<dbReference type="EMBL" id="MKZY01000012">
    <property type="protein sequence ID" value="OOO03896.1"/>
    <property type="molecule type" value="Genomic_DNA"/>
</dbReference>
<dbReference type="AlphaFoldDB" id="A0A1S9D4M8"/>